<feature type="transmembrane region" description="Helical" evidence="5">
    <location>
        <begin position="141"/>
        <end position="166"/>
    </location>
</feature>
<feature type="transmembrane region" description="Helical" evidence="5">
    <location>
        <begin position="110"/>
        <end position="135"/>
    </location>
</feature>
<feature type="transmembrane region" description="Helical" evidence="5">
    <location>
        <begin position="12"/>
        <end position="39"/>
    </location>
</feature>
<proteinExistence type="predicted"/>
<evidence type="ECO:0000256" key="1">
    <source>
        <dbReference type="ARBA" id="ARBA00004141"/>
    </source>
</evidence>
<evidence type="ECO:0000256" key="4">
    <source>
        <dbReference type="ARBA" id="ARBA00023136"/>
    </source>
</evidence>
<dbReference type="PANTHER" id="PTHR10671:SF108">
    <property type="entry name" value="CLAUDIN FAMILY PROTEIN-RELATED"/>
    <property type="match status" value="1"/>
</dbReference>
<organism evidence="6 7">
    <name type="scientific">Lymnaea stagnalis</name>
    <name type="common">Great pond snail</name>
    <name type="synonym">Helix stagnalis</name>
    <dbReference type="NCBI Taxonomy" id="6523"/>
    <lineage>
        <taxon>Eukaryota</taxon>
        <taxon>Metazoa</taxon>
        <taxon>Spiralia</taxon>
        <taxon>Lophotrochozoa</taxon>
        <taxon>Mollusca</taxon>
        <taxon>Gastropoda</taxon>
        <taxon>Heterobranchia</taxon>
        <taxon>Euthyneura</taxon>
        <taxon>Panpulmonata</taxon>
        <taxon>Hygrophila</taxon>
        <taxon>Lymnaeoidea</taxon>
        <taxon>Lymnaeidae</taxon>
        <taxon>Lymnaea</taxon>
    </lineage>
</organism>
<comment type="caution">
    <text evidence="6">The sequence shown here is derived from an EMBL/GenBank/DDBJ whole genome shotgun (WGS) entry which is preliminary data.</text>
</comment>
<evidence type="ECO:0000313" key="7">
    <source>
        <dbReference type="Proteomes" id="UP001497497"/>
    </source>
</evidence>
<evidence type="ECO:0000256" key="2">
    <source>
        <dbReference type="ARBA" id="ARBA00022692"/>
    </source>
</evidence>
<keyword evidence="2 5" id="KW-0812">Transmembrane</keyword>
<dbReference type="GO" id="GO:0005886">
    <property type="term" value="C:plasma membrane"/>
    <property type="evidence" value="ECO:0007669"/>
    <property type="project" value="TreeGrafter"/>
</dbReference>
<dbReference type="InterPro" id="IPR050579">
    <property type="entry name" value="PMP-22/EMP/MP20-like"/>
</dbReference>
<evidence type="ECO:0000313" key="6">
    <source>
        <dbReference type="EMBL" id="CAL1545650.1"/>
    </source>
</evidence>
<comment type="subcellular location">
    <subcellularLocation>
        <location evidence="1">Membrane</location>
        <topology evidence="1">Multi-pass membrane protein</topology>
    </subcellularLocation>
</comment>
<name>A0AAV2IHK3_LYMST</name>
<gene>
    <name evidence="6" type="ORF">GSLYS_00019083001</name>
</gene>
<feature type="transmembrane region" description="Helical" evidence="5">
    <location>
        <begin position="76"/>
        <end position="98"/>
    </location>
</feature>
<evidence type="ECO:0000256" key="3">
    <source>
        <dbReference type="ARBA" id="ARBA00022989"/>
    </source>
</evidence>
<accession>A0AAV2IHK3</accession>
<dbReference type="Gene3D" id="1.20.140.150">
    <property type="match status" value="1"/>
</dbReference>
<dbReference type="EMBL" id="CAXITT010000727">
    <property type="protein sequence ID" value="CAL1545650.1"/>
    <property type="molecule type" value="Genomic_DNA"/>
</dbReference>
<keyword evidence="3 5" id="KW-1133">Transmembrane helix</keyword>
<dbReference type="AlphaFoldDB" id="A0AAV2IHK3"/>
<evidence type="ECO:0000256" key="5">
    <source>
        <dbReference type="SAM" id="Phobius"/>
    </source>
</evidence>
<keyword evidence="7" id="KW-1185">Reference proteome</keyword>
<keyword evidence="4 5" id="KW-0472">Membrane</keyword>
<reference evidence="6 7" key="1">
    <citation type="submission" date="2024-04" db="EMBL/GenBank/DDBJ databases">
        <authorList>
            <consortium name="Genoscope - CEA"/>
            <person name="William W."/>
        </authorList>
    </citation>
    <scope>NUCLEOTIDE SEQUENCE [LARGE SCALE GENOMIC DNA]</scope>
</reference>
<dbReference type="Proteomes" id="UP001497497">
    <property type="component" value="Unassembled WGS sequence"/>
</dbReference>
<dbReference type="PANTHER" id="PTHR10671">
    <property type="entry name" value="EPITHELIAL MEMBRANE PROTEIN-RELATED"/>
    <property type="match status" value="1"/>
</dbReference>
<protein>
    <submittedName>
        <fullName evidence="6">Uncharacterized protein</fullName>
    </submittedName>
</protein>
<sequence length="175" mass="18907">MGFQEGFKKSDVVTKVCFYFVLAASFCNWIAFCTTSWIIRPDSHVGLWRSCGGYGSIEGCRPLDGAPSHVFAGTQALGIIGFMGMNIGFLLLLLFMFSSKYSGSSETKKLAGFCLILSALSWTLTIVVFICYFKVEYSHVSLGFSFGLAFCALILGFCAGIMVLFAGRGGAVNPT</sequence>